<reference evidence="1" key="3">
    <citation type="submission" date="2025-09" db="UniProtKB">
        <authorList>
            <consortium name="Ensembl"/>
        </authorList>
    </citation>
    <scope>IDENTIFICATION</scope>
</reference>
<dbReference type="Ensembl" id="ENSCHIT00000026776.1">
    <property type="protein sequence ID" value="ENSCHIP00000018961.1"/>
    <property type="gene ID" value="ENSCHIG00000018181.1"/>
</dbReference>
<proteinExistence type="predicted"/>
<accession>A0A452F457</accession>
<organism evidence="1 2">
    <name type="scientific">Capra hircus</name>
    <name type="common">Goat</name>
    <dbReference type="NCBI Taxonomy" id="9925"/>
    <lineage>
        <taxon>Eukaryota</taxon>
        <taxon>Metazoa</taxon>
        <taxon>Chordata</taxon>
        <taxon>Craniata</taxon>
        <taxon>Vertebrata</taxon>
        <taxon>Euteleostomi</taxon>
        <taxon>Mammalia</taxon>
        <taxon>Eutheria</taxon>
        <taxon>Laurasiatheria</taxon>
        <taxon>Artiodactyla</taxon>
        <taxon>Ruminantia</taxon>
        <taxon>Pecora</taxon>
        <taxon>Bovidae</taxon>
        <taxon>Caprinae</taxon>
        <taxon>Capra</taxon>
    </lineage>
</organism>
<reference evidence="1" key="2">
    <citation type="submission" date="2025-08" db="UniProtKB">
        <authorList>
            <consortium name="Ensembl"/>
        </authorList>
    </citation>
    <scope>IDENTIFICATION</scope>
</reference>
<dbReference type="EMBL" id="LWLT01000016">
    <property type="status" value="NOT_ANNOTATED_CDS"/>
    <property type="molecule type" value="Genomic_DNA"/>
</dbReference>
<sequence length="64" mass="6639">FLAWGRGRVGGLLSTSRALSLQPVYSCVPQVGGTSILPTLTNGCIDAGGGCPPPLFPSDHRLWS</sequence>
<dbReference type="Proteomes" id="UP000291000">
    <property type="component" value="Chromosome 16"/>
</dbReference>
<dbReference type="Bgee" id="ENSCHIG00000018181">
    <property type="expression patterns" value="Expressed in liver and 17 other cell types or tissues"/>
</dbReference>
<evidence type="ECO:0000313" key="1">
    <source>
        <dbReference type="Ensembl" id="ENSCHIP00000018961.1"/>
    </source>
</evidence>
<dbReference type="GeneTree" id="ENSGT00910000147945"/>
<evidence type="ECO:0000313" key="2">
    <source>
        <dbReference type="Proteomes" id="UP000291000"/>
    </source>
</evidence>
<keyword evidence="2" id="KW-1185">Reference proteome</keyword>
<reference evidence="1 2" key="1">
    <citation type="submission" date="2016-04" db="EMBL/GenBank/DDBJ databases">
        <title>Polished mammalian reference genomes with single-molecule sequencing and chromosome conformation capture applied to the Capra hircus genome.</title>
        <authorList>
            <person name="Bickhart D.M."/>
            <person name="Koren S."/>
            <person name="Rosen B."/>
            <person name="Hastie A."/>
            <person name="Liachko I."/>
            <person name="Sullivan S.T."/>
            <person name="Burton J."/>
            <person name="Sayre B.L."/>
            <person name="Huson H.J."/>
            <person name="Lee J."/>
            <person name="Lam E."/>
            <person name="Kelley C.M."/>
            <person name="Hutchison J.L."/>
            <person name="Zhou Y."/>
            <person name="Sun J."/>
            <person name="Crisa A."/>
            <person name="Schwartz J.C."/>
            <person name="Hammond J.A."/>
            <person name="Schroeder S.G."/>
            <person name="Liu G.E."/>
            <person name="Dunham M."/>
            <person name="Shendure J."/>
            <person name="Sonstegard T.S."/>
            <person name="Phillippy A.M."/>
            <person name="Van Tassell C.P."/>
            <person name="Smith T.P."/>
        </authorList>
    </citation>
    <scope>NUCLEOTIDE SEQUENCE [LARGE SCALE GENOMIC DNA]</scope>
</reference>
<protein>
    <submittedName>
        <fullName evidence="1">Uncharacterized protein</fullName>
    </submittedName>
</protein>
<dbReference type="AlphaFoldDB" id="A0A452F457"/>
<name>A0A452F457_CAPHI</name>